<evidence type="ECO:0000256" key="3">
    <source>
        <dbReference type="ARBA" id="ARBA00023134"/>
    </source>
</evidence>
<dbReference type="SMART" id="SM00382">
    <property type="entry name" value="AAA"/>
    <property type="match status" value="1"/>
</dbReference>
<sequence>MNIERLTDGILHGDYRSIARSISLIENSGYELRKEIISRIYRHGNAKIIGITGPPGVGKSTLIGNLAPKLSEHGKVAVLAIDPASPFSGGSILGNRIRMQTALSKKNIYMRSTSNRLFNGGLSEYTWDIIKILEAAGNKFIILETVGSGQSDVDVMNIADITCVVLAPGLGDEIQAIKSGIMEIGDIFIINKIDREGSYMAIKDIRESLNMSNKLSTPVIGLNSITGENYGELIDNILRMDKKNVKEKYYRKLKMTVMETIYSDYSKYIDSIEDDKNVPDEDPYTMAEDILKSRPAGGERPEIRNTENSGETGK</sequence>
<dbReference type="InterPro" id="IPR003593">
    <property type="entry name" value="AAA+_ATPase"/>
</dbReference>
<evidence type="ECO:0000313" key="10">
    <source>
        <dbReference type="Proteomes" id="UP000546917"/>
    </source>
</evidence>
<feature type="compositionally biased region" description="Basic and acidic residues" evidence="5">
    <location>
        <begin position="289"/>
        <end position="305"/>
    </location>
</feature>
<keyword evidence="1" id="KW-0547">Nucleotide-binding</keyword>
<dbReference type="Gene3D" id="3.40.50.300">
    <property type="entry name" value="P-loop containing nucleotide triphosphate hydrolases"/>
    <property type="match status" value="1"/>
</dbReference>
<dbReference type="GO" id="GO:0016787">
    <property type="term" value="F:hydrolase activity"/>
    <property type="evidence" value="ECO:0007669"/>
    <property type="project" value="UniProtKB-KW"/>
</dbReference>
<dbReference type="PANTHER" id="PTHR43087">
    <property type="entry name" value="LYSINE/ARGININE/ORNITHINE TRANSPORT SYSTEM KINASE"/>
    <property type="match status" value="1"/>
</dbReference>
<organism evidence="7 9">
    <name type="scientific">Ferroplasma acidiphilum</name>
    <dbReference type="NCBI Taxonomy" id="74969"/>
    <lineage>
        <taxon>Archaea</taxon>
        <taxon>Methanobacteriati</taxon>
        <taxon>Thermoplasmatota</taxon>
        <taxon>Thermoplasmata</taxon>
        <taxon>Thermoplasmatales</taxon>
        <taxon>Ferroplasmaceae</taxon>
        <taxon>Ferroplasma</taxon>
    </lineage>
</organism>
<keyword evidence="3" id="KW-0342">GTP-binding</keyword>
<keyword evidence="2" id="KW-0378">Hydrolase</keyword>
<keyword evidence="9" id="KW-1185">Reference proteome</keyword>
<dbReference type="RefSeq" id="WP_081141470.1">
    <property type="nucleotide sequence ID" value="NZ_CP015363.1"/>
</dbReference>
<dbReference type="Pfam" id="PF03308">
    <property type="entry name" value="MeaB"/>
    <property type="match status" value="1"/>
</dbReference>
<reference evidence="7 9" key="1">
    <citation type="submission" date="2011-10" db="EMBL/GenBank/DDBJ databases">
        <title>Metabolic and evolutionary patterns in the extreme acidophile Ferroplasma acidiphilum.</title>
        <authorList>
            <person name="Golyshina O.V."/>
            <person name="Kozyavkin S.A."/>
            <person name="Tatusov R.L."/>
            <person name="Slesarev A.I."/>
            <person name="Golyshin P.N."/>
        </authorList>
    </citation>
    <scope>NUCLEOTIDE SEQUENCE [LARGE SCALE GENOMIC DNA]</scope>
    <source>
        <strain evidence="7">Berkeley</strain>
        <strain evidence="9">Y</strain>
    </source>
</reference>
<evidence type="ECO:0000313" key="8">
    <source>
        <dbReference type="EMBL" id="NOL60052.1"/>
    </source>
</evidence>
<dbReference type="InterPro" id="IPR027417">
    <property type="entry name" value="P-loop_NTPase"/>
</dbReference>
<accession>A0A1V0N245</accession>
<dbReference type="KEGG" id="fai:FAD_0300"/>
<dbReference type="OrthoDB" id="21324at2157"/>
<name>A0A1V0N245_9ARCH</name>
<evidence type="ECO:0000313" key="7">
    <source>
        <dbReference type="EMBL" id="ARD84222.1"/>
    </source>
</evidence>
<dbReference type="SUPFAM" id="SSF52540">
    <property type="entry name" value="P-loop containing nucleoside triphosphate hydrolases"/>
    <property type="match status" value="1"/>
</dbReference>
<dbReference type="Proteomes" id="UP000192050">
    <property type="component" value="Chromosome"/>
</dbReference>
<protein>
    <submittedName>
        <fullName evidence="8">Methylmalonyl Co-A mutase-associated GTPase MeaB</fullName>
    </submittedName>
</protein>
<reference evidence="8 10" key="2">
    <citation type="submission" date="2020-05" db="EMBL/GenBank/DDBJ databases">
        <authorList>
            <person name="Zhang R."/>
        </authorList>
    </citation>
    <scope>NUCLEOTIDE SEQUENCE [LARGE SCALE GENOMIC DNA]</scope>
    <source>
        <strain evidence="8 10">DSM 28986</strain>
    </source>
</reference>
<feature type="domain" description="AAA+ ATPase" evidence="6">
    <location>
        <begin position="45"/>
        <end position="188"/>
    </location>
</feature>
<dbReference type="AlphaFoldDB" id="A0A1V0N245"/>
<gene>
    <name evidence="7" type="ORF">FAD_0300</name>
    <name evidence="8" type="ORF">HLB00_04285</name>
</gene>
<evidence type="ECO:0000256" key="4">
    <source>
        <dbReference type="ARBA" id="ARBA00023186"/>
    </source>
</evidence>
<dbReference type="EMBL" id="JABGBP010000147">
    <property type="protein sequence ID" value="NOL60052.1"/>
    <property type="molecule type" value="Genomic_DNA"/>
</dbReference>
<evidence type="ECO:0000313" key="9">
    <source>
        <dbReference type="Proteomes" id="UP000192050"/>
    </source>
</evidence>
<dbReference type="Proteomes" id="UP000546917">
    <property type="component" value="Unassembled WGS sequence"/>
</dbReference>
<proteinExistence type="predicted"/>
<evidence type="ECO:0000259" key="6">
    <source>
        <dbReference type="SMART" id="SM00382"/>
    </source>
</evidence>
<dbReference type="InterPro" id="IPR052040">
    <property type="entry name" value="GTPase/Isobutyryl-CoA_mutase"/>
</dbReference>
<dbReference type="EMBL" id="CP015363">
    <property type="protein sequence ID" value="ARD84222.1"/>
    <property type="molecule type" value="Genomic_DNA"/>
</dbReference>
<dbReference type="GO" id="GO:0005525">
    <property type="term" value="F:GTP binding"/>
    <property type="evidence" value="ECO:0007669"/>
    <property type="project" value="UniProtKB-KW"/>
</dbReference>
<evidence type="ECO:0000256" key="5">
    <source>
        <dbReference type="SAM" id="MobiDB-lite"/>
    </source>
</evidence>
<evidence type="ECO:0000256" key="1">
    <source>
        <dbReference type="ARBA" id="ARBA00022741"/>
    </source>
</evidence>
<keyword evidence="4" id="KW-0143">Chaperone</keyword>
<evidence type="ECO:0000256" key="2">
    <source>
        <dbReference type="ARBA" id="ARBA00022801"/>
    </source>
</evidence>
<dbReference type="PANTHER" id="PTHR43087:SF1">
    <property type="entry name" value="LAO_AO TRANSPORT SYSTEM ATPASE"/>
    <property type="match status" value="1"/>
</dbReference>
<dbReference type="STRING" id="74969.FAD_0300"/>
<dbReference type="GeneID" id="84218800"/>
<feature type="region of interest" description="Disordered" evidence="5">
    <location>
        <begin position="274"/>
        <end position="314"/>
    </location>
</feature>